<dbReference type="PANTHER" id="PTHR30619:SF7">
    <property type="entry name" value="BETA-LACTAMASE DOMAIN PROTEIN"/>
    <property type="match status" value="1"/>
</dbReference>
<dbReference type="Proteomes" id="UP000823486">
    <property type="component" value="Unassembled WGS sequence"/>
</dbReference>
<feature type="domain" description="Metallo-beta-lactamase" evidence="1">
    <location>
        <begin position="39"/>
        <end position="234"/>
    </location>
</feature>
<comment type="caution">
    <text evidence="2">The sequence shown here is derived from an EMBL/GenBank/DDBJ whole genome shotgun (WGS) entry which is preliminary data.</text>
</comment>
<proteinExistence type="predicted"/>
<keyword evidence="3" id="KW-1185">Reference proteome</keyword>
<sequence length="279" mass="29983">MKKLNIILSIIFFISLLGGTTYSKAATNPLSVHVINVGQGDSIFIKALTGETILVDAGKSGTTVVNYLKKQKVSTLTAVVSTHPDADHVGGLDEVLKAFNVKSVYAPKVSHTTQAFKNFLTAVKNEKLTIKTAQNGVVIPDKDKNTEIKFIAPVKSYAKSDLNNWSGVLMVKHGSKKVLLTGDAELQSENDMLAKKLLSKVDVLKVGHHGAKTSSSAKLLSIAKPTYSAISVGKNSYGHPTSETIKRLTAIKSKIYRTDKSGNIIFTSNGKSITIKTVK</sequence>
<dbReference type="EMBL" id="JAFBFI010000003">
    <property type="protein sequence ID" value="MBM7691648.1"/>
    <property type="molecule type" value="Genomic_DNA"/>
</dbReference>
<protein>
    <submittedName>
        <fullName evidence="2">Beta-lactamase superfamily II metal-dependent hydrolase</fullName>
    </submittedName>
</protein>
<dbReference type="SMART" id="SM00849">
    <property type="entry name" value="Lactamase_B"/>
    <property type="match status" value="1"/>
</dbReference>
<dbReference type="InterPro" id="IPR036866">
    <property type="entry name" value="RibonucZ/Hydroxyglut_hydro"/>
</dbReference>
<dbReference type="InterPro" id="IPR052159">
    <property type="entry name" value="Competence_DNA_uptake"/>
</dbReference>
<gene>
    <name evidence="2" type="ORF">JOC77_001055</name>
</gene>
<evidence type="ECO:0000313" key="3">
    <source>
        <dbReference type="Proteomes" id="UP000823486"/>
    </source>
</evidence>
<dbReference type="InterPro" id="IPR035681">
    <property type="entry name" value="ComA-like_MBL"/>
</dbReference>
<evidence type="ECO:0000259" key="1">
    <source>
        <dbReference type="SMART" id="SM00849"/>
    </source>
</evidence>
<organism evidence="2 3">
    <name type="scientific">Peribacillus deserti</name>
    <dbReference type="NCBI Taxonomy" id="673318"/>
    <lineage>
        <taxon>Bacteria</taxon>
        <taxon>Bacillati</taxon>
        <taxon>Bacillota</taxon>
        <taxon>Bacilli</taxon>
        <taxon>Bacillales</taxon>
        <taxon>Bacillaceae</taxon>
        <taxon>Peribacillus</taxon>
    </lineage>
</organism>
<evidence type="ECO:0000313" key="2">
    <source>
        <dbReference type="EMBL" id="MBM7691648.1"/>
    </source>
</evidence>
<dbReference type="SUPFAM" id="SSF56281">
    <property type="entry name" value="Metallo-hydrolase/oxidoreductase"/>
    <property type="match status" value="1"/>
</dbReference>
<accession>A0ABS2QEU4</accession>
<dbReference type="PANTHER" id="PTHR30619">
    <property type="entry name" value="DNA INTERNALIZATION/COMPETENCE PROTEIN COMEC/REC2"/>
    <property type="match status" value="1"/>
</dbReference>
<dbReference type="Gene3D" id="3.60.15.10">
    <property type="entry name" value="Ribonuclease Z/Hydroxyacylglutathione hydrolase-like"/>
    <property type="match status" value="1"/>
</dbReference>
<dbReference type="Pfam" id="PF00753">
    <property type="entry name" value="Lactamase_B"/>
    <property type="match status" value="1"/>
</dbReference>
<name>A0ABS2QEU4_9BACI</name>
<dbReference type="InterPro" id="IPR001279">
    <property type="entry name" value="Metallo-B-lactamas"/>
</dbReference>
<dbReference type="CDD" id="cd07731">
    <property type="entry name" value="ComA-like_MBL-fold"/>
    <property type="match status" value="1"/>
</dbReference>
<keyword evidence="2" id="KW-0378">Hydrolase</keyword>
<reference evidence="2 3" key="1">
    <citation type="submission" date="2021-01" db="EMBL/GenBank/DDBJ databases">
        <title>Genomic Encyclopedia of Type Strains, Phase IV (KMG-IV): sequencing the most valuable type-strain genomes for metagenomic binning, comparative biology and taxonomic classification.</title>
        <authorList>
            <person name="Goeker M."/>
        </authorList>
    </citation>
    <scope>NUCLEOTIDE SEQUENCE [LARGE SCALE GENOMIC DNA]</scope>
    <source>
        <strain evidence="2 3">DSM 105482</strain>
    </source>
</reference>
<dbReference type="GO" id="GO:0016787">
    <property type="term" value="F:hydrolase activity"/>
    <property type="evidence" value="ECO:0007669"/>
    <property type="project" value="UniProtKB-KW"/>
</dbReference>
<dbReference type="RefSeq" id="WP_204539548.1">
    <property type="nucleotide sequence ID" value="NZ_JAFBFI010000003.1"/>
</dbReference>